<comment type="caution">
    <text evidence="2">The sequence shown here is derived from an EMBL/GenBank/DDBJ whole genome shotgun (WGS) entry which is preliminary data.</text>
</comment>
<reference evidence="2" key="1">
    <citation type="submission" date="2020-10" db="EMBL/GenBank/DDBJ databases">
        <authorList>
            <person name="Gilroy R."/>
        </authorList>
    </citation>
    <scope>NUCLEOTIDE SEQUENCE</scope>
    <source>
        <strain evidence="2">1748</strain>
    </source>
</reference>
<sequence length="550" mass="62865">MKRAIFTIVLFILTAAVCFLYCYDPIRNFAVSNYAALADIYAKLDDFFITVFDSSLGKVVSLPQDPYLAENFRCIAVLGLGFIVLALVLNALFTSVYLLRRYFRTKKSEQIKSEKEKLNDEVDTKKEFSAYDPNNVNFANNKIPYVHLGPELIYSSSEEDKIVLSDIKYRPIVRIVISVVFFLALTVFIFFRLMYLTASLELYEAFSFLFTQSWFIELNVNLSEFFSHLYSPFYFTSLFEGSAWTIGYIVEGVSYFVAASFVWFLVLACMHLIMKMIRARRKKVHYKKLVNSQGLSLKAGELIGDASLKEVSEADISSIANIVSSSKGNEEYLNNRAEYIDDISEGVYPAGMAISSFEVMYPSKARKPLIIEDFAEDLSGNKNVTISDIPSIDETKDYEYEKIDVSYLRPEQEEMPSLNLDYVNLSSIARLSKASNKKPNITLDDMIDFDEDGYCYLVKNGKMFVDEKEDISDVINADFVDKTAIVARYGYDTYEMLNELEPFSLDELDIDTEINNIAKRFHFEEMEKEDKLLKQSLSARPFEVIGGVDA</sequence>
<dbReference type="Proteomes" id="UP000823629">
    <property type="component" value="Unassembled WGS sequence"/>
</dbReference>
<reference evidence="2" key="2">
    <citation type="journal article" date="2021" name="PeerJ">
        <title>Extensive microbial diversity within the chicken gut microbiome revealed by metagenomics and culture.</title>
        <authorList>
            <person name="Gilroy R."/>
            <person name="Ravi A."/>
            <person name="Getino M."/>
            <person name="Pursley I."/>
            <person name="Horton D.L."/>
            <person name="Alikhan N.F."/>
            <person name="Baker D."/>
            <person name="Gharbi K."/>
            <person name="Hall N."/>
            <person name="Watson M."/>
            <person name="Adriaenssens E.M."/>
            <person name="Foster-Nyarko E."/>
            <person name="Jarju S."/>
            <person name="Secka A."/>
            <person name="Antonio M."/>
            <person name="Oren A."/>
            <person name="Chaudhuri R.R."/>
            <person name="La Ragione R."/>
            <person name="Hildebrand F."/>
            <person name="Pallen M.J."/>
        </authorList>
    </citation>
    <scope>NUCLEOTIDE SEQUENCE</scope>
    <source>
        <strain evidence="2">1748</strain>
    </source>
</reference>
<keyword evidence="1" id="KW-0472">Membrane</keyword>
<feature type="transmembrane region" description="Helical" evidence="1">
    <location>
        <begin position="256"/>
        <end position="274"/>
    </location>
</feature>
<keyword evidence="1" id="KW-0812">Transmembrane</keyword>
<evidence type="ECO:0000313" key="3">
    <source>
        <dbReference type="Proteomes" id="UP000823629"/>
    </source>
</evidence>
<keyword evidence="1" id="KW-1133">Transmembrane helix</keyword>
<feature type="transmembrane region" description="Helical" evidence="1">
    <location>
        <begin position="175"/>
        <end position="196"/>
    </location>
</feature>
<evidence type="ECO:0000256" key="1">
    <source>
        <dbReference type="SAM" id="Phobius"/>
    </source>
</evidence>
<dbReference type="AlphaFoldDB" id="A0A9D9GRZ9"/>
<dbReference type="EMBL" id="JADING010000076">
    <property type="protein sequence ID" value="MBO8414369.1"/>
    <property type="molecule type" value="Genomic_DNA"/>
</dbReference>
<proteinExistence type="predicted"/>
<evidence type="ECO:0000313" key="2">
    <source>
        <dbReference type="EMBL" id="MBO8414369.1"/>
    </source>
</evidence>
<gene>
    <name evidence="2" type="ORF">IAC78_02695</name>
</gene>
<accession>A0A9D9GRZ9</accession>
<name>A0A9D9GRZ9_9BACL</name>
<protein>
    <submittedName>
        <fullName evidence="2">Uncharacterized protein</fullName>
    </submittedName>
</protein>
<feature type="transmembrane region" description="Helical" evidence="1">
    <location>
        <begin position="75"/>
        <end position="99"/>
    </location>
</feature>
<organism evidence="2 3">
    <name type="scientific">Candidatus Scatoplasma merdavium</name>
    <dbReference type="NCBI Taxonomy" id="2840932"/>
    <lineage>
        <taxon>Bacteria</taxon>
        <taxon>Bacillati</taxon>
        <taxon>Bacillota</taxon>
        <taxon>Bacilli</taxon>
        <taxon>Bacillales</taxon>
        <taxon>Candidatus Scatoplasma</taxon>
    </lineage>
</organism>